<accession>A0AAD7I9C0</accession>
<dbReference type="PANTHER" id="PTHR33365:SF11">
    <property type="entry name" value="TAT PATHWAY SIGNAL SEQUENCE"/>
    <property type="match status" value="1"/>
</dbReference>
<dbReference type="InterPro" id="IPR021765">
    <property type="entry name" value="UstYa-like"/>
</dbReference>
<gene>
    <name evidence="4" type="ORF">B0H16DRAFT_1325623</name>
</gene>
<reference evidence="4" key="1">
    <citation type="submission" date="2023-03" db="EMBL/GenBank/DDBJ databases">
        <title>Massive genome expansion in bonnet fungi (Mycena s.s.) driven by repeated elements and novel gene families across ecological guilds.</title>
        <authorList>
            <consortium name="Lawrence Berkeley National Laboratory"/>
            <person name="Harder C.B."/>
            <person name="Miyauchi S."/>
            <person name="Viragh M."/>
            <person name="Kuo A."/>
            <person name="Thoen E."/>
            <person name="Andreopoulos B."/>
            <person name="Lu D."/>
            <person name="Skrede I."/>
            <person name="Drula E."/>
            <person name="Henrissat B."/>
            <person name="Morin E."/>
            <person name="Kohler A."/>
            <person name="Barry K."/>
            <person name="LaButti K."/>
            <person name="Morin E."/>
            <person name="Salamov A."/>
            <person name="Lipzen A."/>
            <person name="Mereny Z."/>
            <person name="Hegedus B."/>
            <person name="Baldrian P."/>
            <person name="Stursova M."/>
            <person name="Weitz H."/>
            <person name="Taylor A."/>
            <person name="Grigoriev I.V."/>
            <person name="Nagy L.G."/>
            <person name="Martin F."/>
            <person name="Kauserud H."/>
        </authorList>
    </citation>
    <scope>NUCLEOTIDE SEQUENCE</scope>
    <source>
        <strain evidence="4">CBHHK182m</strain>
    </source>
</reference>
<feature type="non-terminal residue" evidence="4">
    <location>
        <position position="1"/>
    </location>
</feature>
<protein>
    <submittedName>
        <fullName evidence="4">Uncharacterized protein</fullName>
    </submittedName>
</protein>
<comment type="caution">
    <text evidence="4">The sequence shown here is derived from an EMBL/GenBank/DDBJ whole genome shotgun (WGS) entry which is preliminary data.</text>
</comment>
<evidence type="ECO:0000256" key="1">
    <source>
        <dbReference type="ARBA" id="ARBA00004685"/>
    </source>
</evidence>
<keyword evidence="2" id="KW-0560">Oxidoreductase</keyword>
<keyword evidence="5" id="KW-1185">Reference proteome</keyword>
<comment type="pathway">
    <text evidence="1">Mycotoxin biosynthesis.</text>
</comment>
<proteinExistence type="inferred from homology"/>
<dbReference type="PANTHER" id="PTHR33365">
    <property type="entry name" value="YALI0B05434P"/>
    <property type="match status" value="1"/>
</dbReference>
<sequence>DVRYPIEDDKKWATIVPRGRGFIRLGSNGLPFSTSLYHQLHCINGVRFAYVTALKGLFKTEEARVASFAHSNHCFDELRQSLLCKADTTLSVMGASNQTAITRRCRDWSQVRKFVDDNLEFWRDIPFTFRPTDTGNGNTKGEFVSYITLDLR</sequence>
<dbReference type="GO" id="GO:0016491">
    <property type="term" value="F:oxidoreductase activity"/>
    <property type="evidence" value="ECO:0007669"/>
    <property type="project" value="UniProtKB-KW"/>
</dbReference>
<dbReference type="EMBL" id="JARKIB010000114">
    <property type="protein sequence ID" value="KAJ7737935.1"/>
    <property type="molecule type" value="Genomic_DNA"/>
</dbReference>
<evidence type="ECO:0000313" key="4">
    <source>
        <dbReference type="EMBL" id="KAJ7737935.1"/>
    </source>
</evidence>
<evidence type="ECO:0000313" key="5">
    <source>
        <dbReference type="Proteomes" id="UP001215598"/>
    </source>
</evidence>
<name>A0AAD7I9C0_9AGAR</name>
<dbReference type="AlphaFoldDB" id="A0AAD7I9C0"/>
<comment type="similarity">
    <text evidence="3">Belongs to the ustYa family.</text>
</comment>
<organism evidence="4 5">
    <name type="scientific">Mycena metata</name>
    <dbReference type="NCBI Taxonomy" id="1033252"/>
    <lineage>
        <taxon>Eukaryota</taxon>
        <taxon>Fungi</taxon>
        <taxon>Dikarya</taxon>
        <taxon>Basidiomycota</taxon>
        <taxon>Agaricomycotina</taxon>
        <taxon>Agaricomycetes</taxon>
        <taxon>Agaricomycetidae</taxon>
        <taxon>Agaricales</taxon>
        <taxon>Marasmiineae</taxon>
        <taxon>Mycenaceae</taxon>
        <taxon>Mycena</taxon>
    </lineage>
</organism>
<evidence type="ECO:0000256" key="3">
    <source>
        <dbReference type="ARBA" id="ARBA00035112"/>
    </source>
</evidence>
<dbReference type="GO" id="GO:0043386">
    <property type="term" value="P:mycotoxin biosynthetic process"/>
    <property type="evidence" value="ECO:0007669"/>
    <property type="project" value="InterPro"/>
</dbReference>
<evidence type="ECO:0000256" key="2">
    <source>
        <dbReference type="ARBA" id="ARBA00023002"/>
    </source>
</evidence>
<dbReference type="Pfam" id="PF11807">
    <property type="entry name" value="UstYa"/>
    <property type="match status" value="1"/>
</dbReference>
<dbReference type="Proteomes" id="UP001215598">
    <property type="component" value="Unassembled WGS sequence"/>
</dbReference>